<dbReference type="CDD" id="cd16841">
    <property type="entry name" value="RraA_family"/>
    <property type="match status" value="1"/>
</dbReference>
<dbReference type="Gene3D" id="3.50.30.40">
    <property type="entry name" value="Ribonuclease E inhibitor RraA/RraA-like"/>
    <property type="match status" value="1"/>
</dbReference>
<comment type="similarity">
    <text evidence="3">Belongs to the class II aldolase/RraA-like family.</text>
</comment>
<dbReference type="Pfam" id="PF03737">
    <property type="entry name" value="RraA-like"/>
    <property type="match status" value="1"/>
</dbReference>
<comment type="caution">
    <text evidence="13">The sequence shown here is derived from an EMBL/GenBank/DDBJ whole genome shotgun (WGS) entry which is preliminary data.</text>
</comment>
<comment type="catalytic activity">
    <reaction evidence="12">
        <text>oxaloacetate + H(+) = pyruvate + CO2</text>
        <dbReference type="Rhea" id="RHEA:15641"/>
        <dbReference type="ChEBI" id="CHEBI:15361"/>
        <dbReference type="ChEBI" id="CHEBI:15378"/>
        <dbReference type="ChEBI" id="CHEBI:16452"/>
        <dbReference type="ChEBI" id="CHEBI:16526"/>
        <dbReference type="EC" id="4.1.1.112"/>
    </reaction>
</comment>
<dbReference type="InterPro" id="IPR036704">
    <property type="entry name" value="RraA/RraA-like_sf"/>
</dbReference>
<evidence type="ECO:0000256" key="8">
    <source>
        <dbReference type="ARBA" id="ARBA00025046"/>
    </source>
</evidence>
<dbReference type="EC" id="4.1.1.112" evidence="6"/>
<evidence type="ECO:0000256" key="9">
    <source>
        <dbReference type="ARBA" id="ARBA00029596"/>
    </source>
</evidence>
<comment type="subunit">
    <text evidence="4">Homotrimer.</text>
</comment>
<comment type="cofactor">
    <cofactor evidence="2">
        <name>a divalent metal cation</name>
        <dbReference type="ChEBI" id="CHEBI:60240"/>
    </cofactor>
</comment>
<dbReference type="EC" id="4.1.3.17" evidence="5"/>
<accession>A0ABW0CCT8</accession>
<dbReference type="EMBL" id="JBHSKM010000002">
    <property type="protein sequence ID" value="MFC5212616.1"/>
    <property type="molecule type" value="Genomic_DNA"/>
</dbReference>
<evidence type="ECO:0000256" key="5">
    <source>
        <dbReference type="ARBA" id="ARBA00012213"/>
    </source>
</evidence>
<evidence type="ECO:0000256" key="3">
    <source>
        <dbReference type="ARBA" id="ARBA00008621"/>
    </source>
</evidence>
<evidence type="ECO:0000313" key="14">
    <source>
        <dbReference type="Proteomes" id="UP001596263"/>
    </source>
</evidence>
<gene>
    <name evidence="13" type="ORF">ACFPQ9_02065</name>
</gene>
<evidence type="ECO:0000256" key="2">
    <source>
        <dbReference type="ARBA" id="ARBA00001968"/>
    </source>
</evidence>
<name>A0ABW0CCT8_STRCD</name>
<dbReference type="SUPFAM" id="SSF89562">
    <property type="entry name" value="RraA-like"/>
    <property type="match status" value="1"/>
</dbReference>
<dbReference type="RefSeq" id="WP_380845511.1">
    <property type="nucleotide sequence ID" value="NZ_JBHSKM010000002.1"/>
</dbReference>
<evidence type="ECO:0000313" key="13">
    <source>
        <dbReference type="EMBL" id="MFC5212616.1"/>
    </source>
</evidence>
<sequence>MAENDDRLRDIAARVRTPDVVDAMGRTHCHRCHIDDLVSPTPGRLLLGPAVTISFLPACEEAFPAERYNFFRLFDDATADGARGRVLVLAAPGHTDVSFGGGWKLSVVAARGLAGVLADGRLRDFTELATYDFAAYCLGPTARWGGDVVTPFEANRPVVVSGVTVRPGDYVFADADGAAVIPAAQVLAVLEEADGVARTEAAFAEKVRHEGNADHTSVR</sequence>
<evidence type="ECO:0000256" key="10">
    <source>
        <dbReference type="ARBA" id="ARBA00030169"/>
    </source>
</evidence>
<comment type="function">
    <text evidence="8">Catalyzes the aldol cleavage of 4-hydroxy-4-methyl-2-oxoglutarate (HMG) into 2 molecules of pyruvate. Also contains a secondary oxaloacetate (OAA) decarboxylase activity due to the common pyruvate enolate transition state formed following C-C bond cleavage in the retro-aldol and decarboxylation reactions.</text>
</comment>
<proteinExistence type="inferred from homology"/>
<evidence type="ECO:0000256" key="6">
    <source>
        <dbReference type="ARBA" id="ARBA00012947"/>
    </source>
</evidence>
<comment type="catalytic activity">
    <reaction evidence="1">
        <text>4-hydroxy-4-methyl-2-oxoglutarate = 2 pyruvate</text>
        <dbReference type="Rhea" id="RHEA:22748"/>
        <dbReference type="ChEBI" id="CHEBI:15361"/>
        <dbReference type="ChEBI" id="CHEBI:58276"/>
        <dbReference type="EC" id="4.1.3.17"/>
    </reaction>
</comment>
<evidence type="ECO:0000256" key="1">
    <source>
        <dbReference type="ARBA" id="ARBA00001342"/>
    </source>
</evidence>
<evidence type="ECO:0000256" key="7">
    <source>
        <dbReference type="ARBA" id="ARBA00016549"/>
    </source>
</evidence>
<dbReference type="PANTHER" id="PTHR33254:SF4">
    <property type="entry name" value="4-HYDROXY-4-METHYL-2-OXOGLUTARATE ALDOLASE 3-RELATED"/>
    <property type="match status" value="1"/>
</dbReference>
<evidence type="ECO:0000256" key="12">
    <source>
        <dbReference type="ARBA" id="ARBA00047973"/>
    </source>
</evidence>
<evidence type="ECO:0000256" key="11">
    <source>
        <dbReference type="ARBA" id="ARBA00032305"/>
    </source>
</evidence>
<keyword evidence="14" id="KW-1185">Reference proteome</keyword>
<evidence type="ECO:0000256" key="4">
    <source>
        <dbReference type="ARBA" id="ARBA00011233"/>
    </source>
</evidence>
<dbReference type="InterPro" id="IPR005493">
    <property type="entry name" value="RraA/RraA-like"/>
</dbReference>
<dbReference type="Proteomes" id="UP001596263">
    <property type="component" value="Unassembled WGS sequence"/>
</dbReference>
<protein>
    <recommendedName>
        <fullName evidence="7">Putative 4-hydroxy-4-methyl-2-oxoglutarate aldolase</fullName>
        <ecNumber evidence="6">4.1.1.112</ecNumber>
        <ecNumber evidence="5">4.1.3.17</ecNumber>
    </recommendedName>
    <alternativeName>
        <fullName evidence="11">Oxaloacetate decarboxylase</fullName>
    </alternativeName>
    <alternativeName>
        <fullName evidence="9">Regulator of ribonuclease activity homolog</fullName>
    </alternativeName>
    <alternativeName>
        <fullName evidence="10">RraA-like protein</fullName>
    </alternativeName>
</protein>
<organism evidence="13 14">
    <name type="scientific">Streptomyces coerulescens</name>
    <dbReference type="NCBI Taxonomy" id="29304"/>
    <lineage>
        <taxon>Bacteria</taxon>
        <taxon>Bacillati</taxon>
        <taxon>Actinomycetota</taxon>
        <taxon>Actinomycetes</taxon>
        <taxon>Kitasatosporales</taxon>
        <taxon>Streptomycetaceae</taxon>
        <taxon>Streptomyces</taxon>
    </lineage>
</organism>
<reference evidence="14" key="1">
    <citation type="journal article" date="2019" name="Int. J. Syst. Evol. Microbiol.">
        <title>The Global Catalogue of Microorganisms (GCM) 10K type strain sequencing project: providing services to taxonomists for standard genome sequencing and annotation.</title>
        <authorList>
            <consortium name="The Broad Institute Genomics Platform"/>
            <consortium name="The Broad Institute Genome Sequencing Center for Infectious Disease"/>
            <person name="Wu L."/>
            <person name="Ma J."/>
        </authorList>
    </citation>
    <scope>NUCLEOTIDE SEQUENCE [LARGE SCALE GENOMIC DNA]</scope>
    <source>
        <strain evidence="14">KCTC 42586</strain>
    </source>
</reference>
<dbReference type="PANTHER" id="PTHR33254">
    <property type="entry name" value="4-HYDROXY-4-METHYL-2-OXOGLUTARATE ALDOLASE 3-RELATED"/>
    <property type="match status" value="1"/>
</dbReference>